<dbReference type="EMBL" id="BMAV01006796">
    <property type="protein sequence ID" value="GFY49040.1"/>
    <property type="molecule type" value="Genomic_DNA"/>
</dbReference>
<dbReference type="Proteomes" id="UP000886998">
    <property type="component" value="Unassembled WGS sequence"/>
</dbReference>
<name>A0A8X6X8S0_9ARAC</name>
<protein>
    <submittedName>
        <fullName evidence="2">Uncharacterized protein</fullName>
    </submittedName>
</protein>
<feature type="region of interest" description="Disordered" evidence="1">
    <location>
        <begin position="62"/>
        <end position="82"/>
    </location>
</feature>
<evidence type="ECO:0000313" key="2">
    <source>
        <dbReference type="EMBL" id="GFY49040.1"/>
    </source>
</evidence>
<evidence type="ECO:0000256" key="1">
    <source>
        <dbReference type="SAM" id="MobiDB-lite"/>
    </source>
</evidence>
<evidence type="ECO:0000313" key="3">
    <source>
        <dbReference type="Proteomes" id="UP000886998"/>
    </source>
</evidence>
<reference evidence="2" key="1">
    <citation type="submission" date="2020-08" db="EMBL/GenBank/DDBJ databases">
        <title>Multicomponent nature underlies the extraordinary mechanical properties of spider dragline silk.</title>
        <authorList>
            <person name="Kono N."/>
            <person name="Nakamura H."/>
            <person name="Mori M."/>
            <person name="Yoshida Y."/>
            <person name="Ohtoshi R."/>
            <person name="Malay A.D."/>
            <person name="Moran D.A.P."/>
            <person name="Tomita M."/>
            <person name="Numata K."/>
            <person name="Arakawa K."/>
        </authorList>
    </citation>
    <scope>NUCLEOTIDE SEQUENCE</scope>
</reference>
<gene>
    <name evidence="2" type="ORF">TNIN_171701</name>
</gene>
<dbReference type="AlphaFoldDB" id="A0A8X6X8S0"/>
<keyword evidence="3" id="KW-1185">Reference proteome</keyword>
<organism evidence="2 3">
    <name type="scientific">Trichonephila inaurata madagascariensis</name>
    <dbReference type="NCBI Taxonomy" id="2747483"/>
    <lineage>
        <taxon>Eukaryota</taxon>
        <taxon>Metazoa</taxon>
        <taxon>Ecdysozoa</taxon>
        <taxon>Arthropoda</taxon>
        <taxon>Chelicerata</taxon>
        <taxon>Arachnida</taxon>
        <taxon>Araneae</taxon>
        <taxon>Araneomorphae</taxon>
        <taxon>Entelegynae</taxon>
        <taxon>Araneoidea</taxon>
        <taxon>Nephilidae</taxon>
        <taxon>Trichonephila</taxon>
        <taxon>Trichonephila inaurata</taxon>
    </lineage>
</organism>
<comment type="caution">
    <text evidence="2">The sequence shown here is derived from an EMBL/GenBank/DDBJ whole genome shotgun (WGS) entry which is preliminary data.</text>
</comment>
<proteinExistence type="predicted"/>
<accession>A0A8X6X8S0</accession>
<sequence>MGEAHHYNVCVDFAEALPIARPPSGGEFAYYRLFGGSSDNTFVVHVNGYSYLTEHCLQQSFPSKKKDGEPQGARMQNIRNLK</sequence>